<dbReference type="RefSeq" id="WP_345344250.1">
    <property type="nucleotide sequence ID" value="NZ_BAABFB010000030.1"/>
</dbReference>
<sequence length="590" mass="63066">MPHVVTQSCCSDASCVYACPVNCIHPTPGEPDFLTAEMLHIDPAACVDCGACVSACPVDAIVPQKKLTEPQVQYLQINADYYKEPREGRAKIGGTATRPALAKFSAAPEVRRDRGPLRVAIVGSGPAAMYAADELLTQPGVTVNVFDRLPVPYGLVRAGVAPDHQKTKQVSRLYDTISGQPGFEYFLNVEIGEHLTHDELLAHHHAVIYAVGASTDRALGIPGEDLPGADSATNFVAWYNGHPDHAGDRFDLSHERAVVIGNGNVAFDVARILTTDPELLARTDIAPYALEGLRRSRIEEVVVVARRGVAQSAFTVPEFAGLIDHPGVDVVVRPDEVCLDVASEALAARGDLDHATVQKLRLLARLPEPVPGNRRVGLRYLLTPTEILGGDRVTGVRFDRNAFAVGDGGTVRVEPTGDVETLEAGLVLTSIGYRGVPIAGVPFDDARGVMPNDHGRVLGAPGGTPMPGIYATGWIKRGPSGFIGTNKSCAQDTVRCLVDDFNAGRLSAPGAGDADLHRLVRRRRPEVIDRAGWRAIDRAEVRRGAARGGVREKITDEAELVAIARAAARDSVPETGMRGALRRRGILVSS</sequence>
<dbReference type="SUPFAM" id="SSF51971">
    <property type="entry name" value="Nucleotide-binding domain"/>
    <property type="match status" value="1"/>
</dbReference>
<keyword evidence="7" id="KW-0560">Oxidoreductase</keyword>
<dbReference type="EMBL" id="BAABFB010000030">
    <property type="protein sequence ID" value="GAA4477545.1"/>
    <property type="molecule type" value="Genomic_DNA"/>
</dbReference>
<organism evidence="12 13">
    <name type="scientific">Rhodococcus olei</name>
    <dbReference type="NCBI Taxonomy" id="2161675"/>
    <lineage>
        <taxon>Bacteria</taxon>
        <taxon>Bacillati</taxon>
        <taxon>Actinomycetota</taxon>
        <taxon>Actinomycetes</taxon>
        <taxon>Mycobacteriales</taxon>
        <taxon>Nocardiaceae</taxon>
        <taxon>Rhodococcus</taxon>
    </lineage>
</organism>
<dbReference type="Proteomes" id="UP001501183">
    <property type="component" value="Unassembled WGS sequence"/>
</dbReference>
<evidence type="ECO:0000313" key="12">
    <source>
        <dbReference type="EMBL" id="GAA4477545.1"/>
    </source>
</evidence>
<evidence type="ECO:0000313" key="13">
    <source>
        <dbReference type="Proteomes" id="UP001501183"/>
    </source>
</evidence>
<name>A0ABP8P1R9_9NOCA</name>
<dbReference type="PANTHER" id="PTHR48467">
    <property type="entry name" value="GLUTAMATE SYNTHASE 1 [NADH], CHLOROPLASTIC-LIKE"/>
    <property type="match status" value="1"/>
</dbReference>
<gene>
    <name evidence="12" type="ORF">GCM10023094_19970</name>
</gene>
<comment type="cofactor">
    <cofactor evidence="1">
        <name>FAD</name>
        <dbReference type="ChEBI" id="CHEBI:57692"/>
    </cofactor>
</comment>
<dbReference type="InterPro" id="IPR023753">
    <property type="entry name" value="FAD/NAD-binding_dom"/>
</dbReference>
<dbReference type="Pfam" id="PF00037">
    <property type="entry name" value="Fer4"/>
    <property type="match status" value="1"/>
</dbReference>
<evidence type="ECO:0000256" key="8">
    <source>
        <dbReference type="ARBA" id="ARBA00023004"/>
    </source>
</evidence>
<comment type="caution">
    <text evidence="12">The sequence shown here is derived from an EMBL/GenBank/DDBJ whole genome shotgun (WGS) entry which is preliminary data.</text>
</comment>
<evidence type="ECO:0000256" key="10">
    <source>
        <dbReference type="ARBA" id="ARBA00047776"/>
    </source>
</evidence>
<reference evidence="13" key="1">
    <citation type="journal article" date="2019" name="Int. J. Syst. Evol. Microbiol.">
        <title>The Global Catalogue of Microorganisms (GCM) 10K type strain sequencing project: providing services to taxonomists for standard genome sequencing and annotation.</title>
        <authorList>
            <consortium name="The Broad Institute Genomics Platform"/>
            <consortium name="The Broad Institute Genome Sequencing Center for Infectious Disease"/>
            <person name="Wu L."/>
            <person name="Ma J."/>
        </authorList>
    </citation>
    <scope>NUCLEOTIDE SEQUENCE [LARGE SCALE GENOMIC DNA]</scope>
    <source>
        <strain evidence="13">JCM 32206</strain>
    </source>
</reference>
<keyword evidence="4" id="KW-0479">Metal-binding</keyword>
<keyword evidence="13" id="KW-1185">Reference proteome</keyword>
<protein>
    <recommendedName>
        <fullName evidence="2">ferredoxin--NADP(+) reductase</fullName>
        <ecNumber evidence="2">1.18.1.2</ecNumber>
    </recommendedName>
</protein>
<dbReference type="Gene3D" id="3.50.50.60">
    <property type="entry name" value="FAD/NAD(P)-binding domain"/>
    <property type="match status" value="1"/>
</dbReference>
<evidence type="ECO:0000256" key="4">
    <source>
        <dbReference type="ARBA" id="ARBA00022723"/>
    </source>
</evidence>
<dbReference type="Gene3D" id="3.30.70.20">
    <property type="match status" value="1"/>
</dbReference>
<keyword evidence="6" id="KW-0521">NADP</keyword>
<evidence type="ECO:0000256" key="6">
    <source>
        <dbReference type="ARBA" id="ARBA00022857"/>
    </source>
</evidence>
<dbReference type="PRINTS" id="PR00419">
    <property type="entry name" value="ADXRDTASE"/>
</dbReference>
<dbReference type="InterPro" id="IPR055275">
    <property type="entry name" value="Ferredox_Rdtase"/>
</dbReference>
<dbReference type="InterPro" id="IPR036188">
    <property type="entry name" value="FAD/NAD-bd_sf"/>
</dbReference>
<dbReference type="InterPro" id="IPR017900">
    <property type="entry name" value="4Fe4S_Fe_S_CS"/>
</dbReference>
<evidence type="ECO:0000256" key="9">
    <source>
        <dbReference type="ARBA" id="ARBA00023014"/>
    </source>
</evidence>
<evidence type="ECO:0000256" key="1">
    <source>
        <dbReference type="ARBA" id="ARBA00001974"/>
    </source>
</evidence>
<evidence type="ECO:0000256" key="5">
    <source>
        <dbReference type="ARBA" id="ARBA00022827"/>
    </source>
</evidence>
<comment type="catalytic activity">
    <reaction evidence="10">
        <text>2 reduced [2Fe-2S]-[ferredoxin] + NADP(+) + H(+) = 2 oxidized [2Fe-2S]-[ferredoxin] + NADPH</text>
        <dbReference type="Rhea" id="RHEA:20125"/>
        <dbReference type="Rhea" id="RHEA-COMP:10000"/>
        <dbReference type="Rhea" id="RHEA-COMP:10001"/>
        <dbReference type="ChEBI" id="CHEBI:15378"/>
        <dbReference type="ChEBI" id="CHEBI:33737"/>
        <dbReference type="ChEBI" id="CHEBI:33738"/>
        <dbReference type="ChEBI" id="CHEBI:57783"/>
        <dbReference type="ChEBI" id="CHEBI:58349"/>
        <dbReference type="EC" id="1.18.1.2"/>
    </reaction>
</comment>
<dbReference type="PROSITE" id="PS00198">
    <property type="entry name" value="4FE4S_FER_1"/>
    <property type="match status" value="1"/>
</dbReference>
<dbReference type="PANTHER" id="PTHR48467:SF1">
    <property type="entry name" value="GLUTAMATE SYNTHASE 1 [NADH], CHLOROPLASTIC-LIKE"/>
    <property type="match status" value="1"/>
</dbReference>
<accession>A0ABP8P1R9</accession>
<evidence type="ECO:0000256" key="2">
    <source>
        <dbReference type="ARBA" id="ARBA00013223"/>
    </source>
</evidence>
<dbReference type="EC" id="1.18.1.2" evidence="2"/>
<feature type="domain" description="4Fe-4S ferredoxin-type" evidence="11">
    <location>
        <begin position="1"/>
        <end position="29"/>
    </location>
</feature>
<evidence type="ECO:0000256" key="3">
    <source>
        <dbReference type="ARBA" id="ARBA00022630"/>
    </source>
</evidence>
<dbReference type="PROSITE" id="PS51379">
    <property type="entry name" value="4FE4S_FER_2"/>
    <property type="match status" value="2"/>
</dbReference>
<keyword evidence="8" id="KW-0408">Iron</keyword>
<feature type="domain" description="4Fe-4S ferredoxin-type" evidence="11">
    <location>
        <begin position="37"/>
        <end position="66"/>
    </location>
</feature>
<proteinExistence type="predicted"/>
<dbReference type="Gene3D" id="3.40.50.720">
    <property type="entry name" value="NAD(P)-binding Rossmann-like Domain"/>
    <property type="match status" value="1"/>
</dbReference>
<keyword evidence="9" id="KW-0411">Iron-sulfur</keyword>
<evidence type="ECO:0000259" key="11">
    <source>
        <dbReference type="PROSITE" id="PS51379"/>
    </source>
</evidence>
<dbReference type="SUPFAM" id="SSF54862">
    <property type="entry name" value="4Fe-4S ferredoxins"/>
    <property type="match status" value="1"/>
</dbReference>
<evidence type="ECO:0000256" key="7">
    <source>
        <dbReference type="ARBA" id="ARBA00023002"/>
    </source>
</evidence>
<keyword evidence="5" id="KW-0274">FAD</keyword>
<dbReference type="Pfam" id="PF07992">
    <property type="entry name" value="Pyr_redox_2"/>
    <property type="match status" value="1"/>
</dbReference>
<dbReference type="InterPro" id="IPR017896">
    <property type="entry name" value="4Fe4S_Fe-S-bd"/>
</dbReference>
<keyword evidence="3" id="KW-0285">Flavoprotein</keyword>